<dbReference type="Proteomes" id="UP000249082">
    <property type="component" value="Unassembled WGS sequence"/>
</dbReference>
<dbReference type="Gene3D" id="1.10.287.950">
    <property type="entry name" value="Methyl-accepting chemotaxis protein"/>
    <property type="match status" value="1"/>
</dbReference>
<gene>
    <name evidence="2" type="ORF">DI555_04485</name>
</gene>
<accession>A0A2W5QGG8</accession>
<evidence type="ECO:0000313" key="2">
    <source>
        <dbReference type="EMBL" id="PZQ56747.1"/>
    </source>
</evidence>
<dbReference type="SUPFAM" id="SSF58104">
    <property type="entry name" value="Methyl-accepting chemotaxis protein (MCP) signaling domain"/>
    <property type="match status" value="1"/>
</dbReference>
<reference evidence="2 3" key="1">
    <citation type="submission" date="2017-08" db="EMBL/GenBank/DDBJ databases">
        <title>Infants hospitalized years apart are colonized by the same room-sourced microbial strains.</title>
        <authorList>
            <person name="Brooks B."/>
            <person name="Olm M.R."/>
            <person name="Firek B.A."/>
            <person name="Baker R."/>
            <person name="Thomas B.C."/>
            <person name="Morowitz M.J."/>
            <person name="Banfield J.F."/>
        </authorList>
    </citation>
    <scope>NUCLEOTIDE SEQUENCE [LARGE SCALE GENOMIC DNA]</scope>
    <source>
        <strain evidence="2">S2_005_002_R2_33</strain>
    </source>
</reference>
<comment type="caution">
    <text evidence="2">The sequence shown here is derived from an EMBL/GenBank/DDBJ whole genome shotgun (WGS) entry which is preliminary data.</text>
</comment>
<organism evidence="2 3">
    <name type="scientific">Novosphingobium pentaromativorans</name>
    <dbReference type="NCBI Taxonomy" id="205844"/>
    <lineage>
        <taxon>Bacteria</taxon>
        <taxon>Pseudomonadati</taxon>
        <taxon>Pseudomonadota</taxon>
        <taxon>Alphaproteobacteria</taxon>
        <taxon>Sphingomonadales</taxon>
        <taxon>Sphingomonadaceae</taxon>
        <taxon>Novosphingobium</taxon>
    </lineage>
</organism>
<evidence type="ECO:0008006" key="4">
    <source>
        <dbReference type="Google" id="ProtNLM"/>
    </source>
</evidence>
<evidence type="ECO:0000313" key="3">
    <source>
        <dbReference type="Proteomes" id="UP000249082"/>
    </source>
</evidence>
<dbReference type="AlphaFoldDB" id="A0A2W5QGG8"/>
<protein>
    <recommendedName>
        <fullName evidence="4">Chemotaxis protein</fullName>
    </recommendedName>
</protein>
<sequence length="552" mass="58246">MAGGLDARFVAAGTALARAYEIVEGLIGVLENVTNAFERDAADAAVDSMRRTAERLTRLPAIQATRKEALVAIEQASAALSHQIDQVNRTLSFLRICGLNIKVAAAGTGDFSSFADTMFVKLDLGETEMEALAREIVWLAEAVPAMFEVERQLAGECALVIPHIPRKLSGDAVALQQHQLELAERALRIAEVARHIRAQVGTALGALQVGDSTRQRLEHLADGLQDVDAFLAAPGALADEVAGQLADHAVALLAAQAADTLETFQRESRLLASSLRGIGPSAASLLDLREAESEGEGPFLHQLEQSVAEVTSVTESLREADARSGRLSSLASTTAENLSQRLATVHRITSDVQQMAWNTDLRCYRMGPEGRGLAVVASEIRGFAATLATIASGIARSFDGLTVAATVIRGSEEDAGVDAGAALAESLGCIRDGGQRMRSGLSELDEGASSVAEILEDTTGKIDCEEDVGGPLAAITERLSQFGREIPDLAEPAISGEALTALGDLLAAIAARYTMAREREVHRAFQPGGETAAAPASDPFDLDDDDFDDGLF</sequence>
<evidence type="ECO:0000256" key="1">
    <source>
        <dbReference type="SAM" id="MobiDB-lite"/>
    </source>
</evidence>
<dbReference type="EMBL" id="QFPX01000003">
    <property type="protein sequence ID" value="PZQ56747.1"/>
    <property type="molecule type" value="Genomic_DNA"/>
</dbReference>
<name>A0A2W5QGG8_9SPHN</name>
<feature type="region of interest" description="Disordered" evidence="1">
    <location>
        <begin position="524"/>
        <end position="552"/>
    </location>
</feature>
<proteinExistence type="predicted"/>
<feature type="compositionally biased region" description="Acidic residues" evidence="1">
    <location>
        <begin position="540"/>
        <end position="552"/>
    </location>
</feature>